<evidence type="ECO:0008006" key="3">
    <source>
        <dbReference type="Google" id="ProtNLM"/>
    </source>
</evidence>
<dbReference type="InterPro" id="IPR025345">
    <property type="entry name" value="DUF4249"/>
</dbReference>
<dbReference type="EMBL" id="FNQC01000025">
    <property type="protein sequence ID" value="SDZ56256.1"/>
    <property type="molecule type" value="Genomic_DNA"/>
</dbReference>
<name>A0A1H3U186_9BACT</name>
<evidence type="ECO:0000313" key="1">
    <source>
        <dbReference type="EMBL" id="SDZ56256.1"/>
    </source>
</evidence>
<organism evidence="1 2">
    <name type="scientific">Rhodonellum ikkaensis</name>
    <dbReference type="NCBI Taxonomy" id="336829"/>
    <lineage>
        <taxon>Bacteria</taxon>
        <taxon>Pseudomonadati</taxon>
        <taxon>Bacteroidota</taxon>
        <taxon>Cytophagia</taxon>
        <taxon>Cytophagales</taxon>
        <taxon>Cytophagaceae</taxon>
        <taxon>Rhodonellum</taxon>
    </lineage>
</organism>
<evidence type="ECO:0000313" key="2">
    <source>
        <dbReference type="Proteomes" id="UP000199663"/>
    </source>
</evidence>
<sequence>MPNHNCQISFFLLLMVLFFGGCKDPFEPEFAETDISQLVVEGFVETNRAESKILLSRTTPISNATDQLMESGAQVSLESDSGTQWDFNETALGVYTHTGFFDTQKKYKLKIVLKNNQQYTSEELMPIVSPEIEEINFRKNEEGVEILLSTKGTSTSEYFLWEYAEHWIFRPRIQTIYIYNPETKEVDFRKPEQSISLCWTDNLFPKIVLENAGRYSGNFIFQKPIVKIPNLSEKLMQRYSINVRQKAISKEAFDFWEIQRKNSDDIGGIFSPLPSLIGGNFKNISNAAENVIGFVSMGQSSEKRLYINVADVFPWPVFIPEYEFCQVETTPTFMANYEFKFGSGVFIPAVPEIAGTTTIGYKAASTACTDCTLRGYNVKPVFWED</sequence>
<keyword evidence="2" id="KW-1185">Reference proteome</keyword>
<dbReference type="Pfam" id="PF14054">
    <property type="entry name" value="DUF4249"/>
    <property type="match status" value="1"/>
</dbReference>
<accession>A0A1H3U186</accession>
<dbReference type="Proteomes" id="UP000199663">
    <property type="component" value="Unassembled WGS sequence"/>
</dbReference>
<proteinExistence type="predicted"/>
<protein>
    <recommendedName>
        <fullName evidence="3">DUF4249 domain-containing protein</fullName>
    </recommendedName>
</protein>
<gene>
    <name evidence="1" type="ORF">SAMN05444412_1258</name>
</gene>
<dbReference type="RefSeq" id="WP_019600491.1">
    <property type="nucleotide sequence ID" value="NZ_FNQC01000025.1"/>
</dbReference>
<comment type="caution">
    <text evidence="1">The sequence shown here is derived from an EMBL/GenBank/DDBJ whole genome shotgun (WGS) entry which is preliminary data.</text>
</comment>
<reference evidence="1 2" key="1">
    <citation type="submission" date="2016-10" db="EMBL/GenBank/DDBJ databases">
        <authorList>
            <person name="Varghese N."/>
            <person name="Submissions S."/>
        </authorList>
    </citation>
    <scope>NUCLEOTIDE SEQUENCE [LARGE SCALE GENOMIC DNA]</scope>
    <source>
        <strain evidence="1 2">DSM 17997</strain>
    </source>
</reference>